<dbReference type="GeneID" id="115729412"/>
<dbReference type="InterPro" id="IPR050238">
    <property type="entry name" value="DNA_Rep/Repair_Clamp_Loader"/>
</dbReference>
<evidence type="ECO:0000256" key="2">
    <source>
        <dbReference type="ARBA" id="ARBA00022723"/>
    </source>
</evidence>
<feature type="region of interest" description="Disordered" evidence="8">
    <location>
        <begin position="734"/>
        <end position="785"/>
    </location>
</feature>
<feature type="region of interest" description="Disordered" evidence="8">
    <location>
        <begin position="1"/>
        <end position="44"/>
    </location>
</feature>
<dbReference type="RefSeq" id="XP_030515846.2">
    <property type="nucleotide sequence ID" value="XM_030659986.2"/>
</dbReference>
<proteinExistence type="inferred from homology"/>
<evidence type="ECO:0000256" key="6">
    <source>
        <dbReference type="ARBA" id="ARBA00023054"/>
    </source>
</evidence>
<evidence type="ECO:0000256" key="8">
    <source>
        <dbReference type="SAM" id="MobiDB-lite"/>
    </source>
</evidence>
<evidence type="ECO:0000256" key="3">
    <source>
        <dbReference type="ARBA" id="ARBA00022741"/>
    </source>
</evidence>
<dbReference type="InterPro" id="IPR008921">
    <property type="entry name" value="DNA_pol3_clamp-load_cplx_C"/>
</dbReference>
<protein>
    <submittedName>
        <fullName evidence="12">Protein STICHEL-like 4</fullName>
    </submittedName>
</protein>
<organism evidence="11 12">
    <name type="scientific">Rhodamnia argentea</name>
    <dbReference type="NCBI Taxonomy" id="178133"/>
    <lineage>
        <taxon>Eukaryota</taxon>
        <taxon>Viridiplantae</taxon>
        <taxon>Streptophyta</taxon>
        <taxon>Embryophyta</taxon>
        <taxon>Tracheophyta</taxon>
        <taxon>Spermatophyta</taxon>
        <taxon>Magnoliopsida</taxon>
        <taxon>eudicotyledons</taxon>
        <taxon>Gunneridae</taxon>
        <taxon>Pentapetalae</taxon>
        <taxon>rosids</taxon>
        <taxon>malvids</taxon>
        <taxon>Myrtales</taxon>
        <taxon>Myrtaceae</taxon>
        <taxon>Myrtoideae</taxon>
        <taxon>Myrteae</taxon>
        <taxon>Australasian group</taxon>
        <taxon>Rhodamnia</taxon>
    </lineage>
</organism>
<reference evidence="12" key="2">
    <citation type="submission" date="2025-08" db="UniProtKB">
        <authorList>
            <consortium name="RefSeq"/>
        </authorList>
    </citation>
    <scope>IDENTIFICATION</scope>
    <source>
        <tissue evidence="12">Leaf</tissue>
    </source>
</reference>
<feature type="region of interest" description="Disordered" evidence="8">
    <location>
        <begin position="590"/>
        <end position="609"/>
    </location>
</feature>
<dbReference type="Gene3D" id="3.40.50.300">
    <property type="entry name" value="P-loop containing nucleotide triphosphate hydrolases"/>
    <property type="match status" value="1"/>
</dbReference>
<dbReference type="GO" id="GO:0009360">
    <property type="term" value="C:DNA polymerase III complex"/>
    <property type="evidence" value="ECO:0007669"/>
    <property type="project" value="InterPro"/>
</dbReference>
<keyword evidence="2" id="KW-0479">Metal-binding</keyword>
<dbReference type="InterPro" id="IPR045085">
    <property type="entry name" value="HLD_clamp_pol_III_gamma_tau"/>
</dbReference>
<feature type="compositionally biased region" description="Polar residues" evidence="8">
    <location>
        <begin position="734"/>
        <end position="747"/>
    </location>
</feature>
<accession>A0A8B8N0A8</accession>
<dbReference type="SUPFAM" id="SSF52540">
    <property type="entry name" value="P-loop containing nucleoside triphosphate hydrolases"/>
    <property type="match status" value="1"/>
</dbReference>
<evidence type="ECO:0000313" key="11">
    <source>
        <dbReference type="Proteomes" id="UP000827889"/>
    </source>
</evidence>
<dbReference type="GO" id="GO:0003887">
    <property type="term" value="F:DNA-directed DNA polymerase activity"/>
    <property type="evidence" value="ECO:0007669"/>
    <property type="project" value="InterPro"/>
</dbReference>
<dbReference type="InterPro" id="IPR012763">
    <property type="entry name" value="DNA_pol_III_sug/sutau_N"/>
</dbReference>
<dbReference type="GO" id="GO:0005663">
    <property type="term" value="C:DNA replication factor C complex"/>
    <property type="evidence" value="ECO:0007669"/>
    <property type="project" value="TreeGrafter"/>
</dbReference>
<dbReference type="InterPro" id="IPR054506">
    <property type="entry name" value="DnaA_N-like_STI"/>
</dbReference>
<dbReference type="GO" id="GO:0046872">
    <property type="term" value="F:metal ion binding"/>
    <property type="evidence" value="ECO:0007669"/>
    <property type="project" value="UniProtKB-KW"/>
</dbReference>
<dbReference type="GO" id="GO:0003689">
    <property type="term" value="F:DNA clamp loader activity"/>
    <property type="evidence" value="ECO:0007669"/>
    <property type="project" value="TreeGrafter"/>
</dbReference>
<keyword evidence="6 7" id="KW-0175">Coiled coil</keyword>
<dbReference type="NCBIfam" id="TIGR02397">
    <property type="entry name" value="dnaX_nterm"/>
    <property type="match status" value="1"/>
</dbReference>
<evidence type="ECO:0000256" key="1">
    <source>
        <dbReference type="ARBA" id="ARBA00006360"/>
    </source>
</evidence>
<reference evidence="11" key="1">
    <citation type="submission" date="2025-05" db="UniProtKB">
        <authorList>
            <consortium name="RefSeq"/>
        </authorList>
    </citation>
    <scope>NUCLEOTIDE SEQUENCE [LARGE SCALE GENOMIC DNA]</scope>
</reference>
<dbReference type="KEGG" id="rarg:115729412"/>
<dbReference type="PANTHER" id="PTHR11669:SF51">
    <property type="entry name" value="AAA+ ATPASE DOMAIN-CONTAINING PROTEIN"/>
    <property type="match status" value="1"/>
</dbReference>
<feature type="compositionally biased region" description="Basic and acidic residues" evidence="8">
    <location>
        <begin position="869"/>
        <end position="884"/>
    </location>
</feature>
<feature type="coiled-coil region" evidence="7">
    <location>
        <begin position="365"/>
        <end position="392"/>
    </location>
</feature>
<dbReference type="Proteomes" id="UP000827889">
    <property type="component" value="Chromosome 2"/>
</dbReference>
<dbReference type="GO" id="GO:0006281">
    <property type="term" value="P:DNA repair"/>
    <property type="evidence" value="ECO:0007669"/>
    <property type="project" value="TreeGrafter"/>
</dbReference>
<evidence type="ECO:0000259" key="10">
    <source>
        <dbReference type="Pfam" id="PF23007"/>
    </source>
</evidence>
<dbReference type="Gene3D" id="1.10.8.60">
    <property type="match status" value="1"/>
</dbReference>
<dbReference type="SUPFAM" id="SSF48019">
    <property type="entry name" value="post-AAA+ oligomerization domain-like"/>
    <property type="match status" value="1"/>
</dbReference>
<evidence type="ECO:0000313" key="12">
    <source>
        <dbReference type="RefSeq" id="XP_030515846.2"/>
    </source>
</evidence>
<evidence type="ECO:0000256" key="4">
    <source>
        <dbReference type="ARBA" id="ARBA00022833"/>
    </source>
</evidence>
<dbReference type="GO" id="GO:0003677">
    <property type="term" value="F:DNA binding"/>
    <property type="evidence" value="ECO:0007669"/>
    <property type="project" value="InterPro"/>
</dbReference>
<dbReference type="Pfam" id="PF12169">
    <property type="entry name" value="DNA_pol3_gamma3"/>
    <property type="match status" value="1"/>
</dbReference>
<dbReference type="PANTHER" id="PTHR11669">
    <property type="entry name" value="REPLICATION FACTOR C / DNA POLYMERASE III GAMMA-TAU SUBUNIT"/>
    <property type="match status" value="1"/>
</dbReference>
<dbReference type="InterPro" id="IPR022754">
    <property type="entry name" value="DNA_pol_III_gamma-3"/>
</dbReference>
<feature type="region of interest" description="Disordered" evidence="8">
    <location>
        <begin position="857"/>
        <end position="885"/>
    </location>
</feature>
<keyword evidence="5" id="KW-0067">ATP-binding</keyword>
<dbReference type="AlphaFoldDB" id="A0A8B8N0A8"/>
<dbReference type="InterPro" id="IPR027417">
    <property type="entry name" value="P-loop_NTPase"/>
</dbReference>
<dbReference type="Pfam" id="PF23007">
    <property type="entry name" value="DnaA_N-like_STI"/>
    <property type="match status" value="1"/>
</dbReference>
<dbReference type="Pfam" id="PF13177">
    <property type="entry name" value="DNA_pol3_delta2"/>
    <property type="match status" value="1"/>
</dbReference>
<keyword evidence="11" id="KW-1185">Reference proteome</keyword>
<evidence type="ECO:0000256" key="5">
    <source>
        <dbReference type="ARBA" id="ARBA00022840"/>
    </source>
</evidence>
<dbReference type="CDD" id="cd18137">
    <property type="entry name" value="HLD_clamp_pol_III_gamma_tau"/>
    <property type="match status" value="1"/>
</dbReference>
<keyword evidence="3" id="KW-0547">Nucleotide-binding</keyword>
<gene>
    <name evidence="12" type="primary">LOC115729412</name>
</gene>
<feature type="compositionally biased region" description="Basic and acidic residues" evidence="8">
    <location>
        <begin position="31"/>
        <end position="40"/>
    </location>
</feature>
<dbReference type="GO" id="GO:0006261">
    <property type="term" value="P:DNA-templated DNA replication"/>
    <property type="evidence" value="ECO:0007669"/>
    <property type="project" value="TreeGrafter"/>
</dbReference>
<sequence>MSNNHQADGARASSKPVKKDRQRSLSSLSGYHDDPSHERSWSSGQMWRSSSYSGLAELPEGKGRVGSSHKVESKGWTVPWHWSRMRKSRRRKAIVEMGRSSVDGYGKSRRSPKLNRLEDLVISSEGCSRDDMIHKSFSISGINLNNPTVGHHDHQKAEAETSWSQKENHSSTSLCLKYQPKRFEDIAGHEIIIKVMSTSIQKHKVASLYLFHGPSGTGKTSTAKILAMALNCESGTHSRPCWNCRGCSRSLYMMELCSGSRFAGFERIRTLIQSTSFAHAIPGFKVFIVKECHLLTADAWDELLGIVEGIYGTEIVFVLIAGDIDTLPTMVSSRCQKYFFPKLKDVDIKLKLALIAAREGIMLEREALQLIIAQAEGSLREAENILDQLSLVGSRITTSMVQEMVRLIPCNKLNDLLRAAVSGDTMETIKLTTELIRTGVEPQALVSQLASLIKDLLSNAATTNSSSSSLTFTCNDQRVQKVGSNLITNKSERLCYALKVLVEVEKQSRSSIDQSTQIFAALLQIASQDNHNNISLRNIMPEDIVLPSAGNGKHNAGSIDAQHHKQTQNRIPMHCTSISETSALYDVDRSDKSTTMEENQNCRGKESEKEPKLVRLNDLEEIWMDMVETVESTNIRQFLYRQVKLASFTIASANAIVHLIFKKPEDKTTAEMWEESISEALQNALGCPVTVNMSLEPLDLRMAEYDGIGTMKIQAGESSHFRKQWRTISPLETNYHTSSNYGENQDTGKVLPTGPPEPEKQLEESNTNAPEGEEKATTHASQNNLSIQRLSLQENKVKTFPDVEANYKLSPADAAPLTRRKTIKHRWLSVSSIQHSDATVEPYSQDILFENANMDSEGRAKRNLKKQSLSKDREDHHSHIDTRSRGHNRSWRCKDIFCP</sequence>
<dbReference type="Gene3D" id="1.20.272.10">
    <property type="match status" value="1"/>
</dbReference>
<evidence type="ECO:0000256" key="7">
    <source>
        <dbReference type="SAM" id="Coils"/>
    </source>
</evidence>
<dbReference type="GO" id="GO:0005524">
    <property type="term" value="F:ATP binding"/>
    <property type="evidence" value="ECO:0007669"/>
    <property type="project" value="UniProtKB-KW"/>
</dbReference>
<comment type="similarity">
    <text evidence="1">Belongs to the DnaX/STICHEL family.</text>
</comment>
<keyword evidence="4" id="KW-0862">Zinc</keyword>
<name>A0A8B8N0A8_9MYRT</name>
<feature type="domain" description="DNA polymerase III gamma subunit" evidence="9">
    <location>
        <begin position="397"/>
        <end position="485"/>
    </location>
</feature>
<evidence type="ECO:0000259" key="9">
    <source>
        <dbReference type="Pfam" id="PF12169"/>
    </source>
</evidence>
<feature type="domain" description="STICHEL DnaA-N-like alpha-beta" evidence="10">
    <location>
        <begin position="617"/>
        <end position="695"/>
    </location>
</feature>